<feature type="compositionally biased region" description="Gly residues" evidence="1">
    <location>
        <begin position="349"/>
        <end position="359"/>
    </location>
</feature>
<reference evidence="4" key="1">
    <citation type="submission" date="2020-05" db="EMBL/GenBank/DDBJ databases">
        <title>Phylogenomic resolution of chytrid fungi.</title>
        <authorList>
            <person name="Stajich J.E."/>
            <person name="Amses K."/>
            <person name="Simmons R."/>
            <person name="Seto K."/>
            <person name="Myers J."/>
            <person name="Bonds A."/>
            <person name="Quandt C.A."/>
            <person name="Barry K."/>
            <person name="Liu P."/>
            <person name="Grigoriev I."/>
            <person name="Longcore J.E."/>
            <person name="James T.Y."/>
        </authorList>
    </citation>
    <scope>NUCLEOTIDE SEQUENCE</scope>
    <source>
        <strain evidence="4">JEL0379</strain>
    </source>
</reference>
<feature type="chain" id="PRO_5042189150" evidence="3">
    <location>
        <begin position="39"/>
        <end position="359"/>
    </location>
</feature>
<accession>A0AAD5TRA1</accession>
<gene>
    <name evidence="4" type="ORF">HDU87_002511</name>
</gene>
<feature type="compositionally biased region" description="Pro residues" evidence="1">
    <location>
        <begin position="128"/>
        <end position="138"/>
    </location>
</feature>
<keyword evidence="5" id="KW-1185">Reference proteome</keyword>
<evidence type="ECO:0000313" key="5">
    <source>
        <dbReference type="Proteomes" id="UP001212152"/>
    </source>
</evidence>
<sequence>MSRSTMGVRGRRRLSLGRVALLPLFLAFALALLSGVSAQIIGVNSTSIIIESTTTPVVPSTSIIIPPTTTPVIPSTSLTPPVVSSSTSVRPPPPTSTPQRSTIVISLTSTAAVSTPSTASTASAATPTPTPTPPPTPGPALTQGQKKALTWAGAAFGIVAGSIALAVVGIYIFRKATLRPSSEFRKRMHRTQYGDGGGSGTGSSTGLSTLHSNASHQNLNPYAAGGASAATIDDYRSSAGTPDGRGGGPARYHYDYPISDYASDAGGGGGLSSPDPVAGTSRYAATQQQYAYYPTHAPSTSGGAAGYASAAGSEYGGYSPSEYAQYPPQPLPAHDYGGGQQHHPAYSSPGGGGGQYPAY</sequence>
<feature type="region of interest" description="Disordered" evidence="1">
    <location>
        <begin position="114"/>
        <end position="144"/>
    </location>
</feature>
<feature type="compositionally biased region" description="Low complexity" evidence="1">
    <location>
        <begin position="75"/>
        <end position="89"/>
    </location>
</feature>
<feature type="region of interest" description="Disordered" evidence="1">
    <location>
        <begin position="318"/>
        <end position="359"/>
    </location>
</feature>
<feature type="compositionally biased region" description="Low complexity" evidence="1">
    <location>
        <begin position="114"/>
        <end position="127"/>
    </location>
</feature>
<proteinExistence type="predicted"/>
<evidence type="ECO:0000313" key="4">
    <source>
        <dbReference type="EMBL" id="KAJ3184946.1"/>
    </source>
</evidence>
<name>A0AAD5TRA1_9FUNG</name>
<dbReference type="EMBL" id="JADGJQ010000002">
    <property type="protein sequence ID" value="KAJ3184946.1"/>
    <property type="molecule type" value="Genomic_DNA"/>
</dbReference>
<keyword evidence="2" id="KW-1133">Transmembrane helix</keyword>
<feature type="region of interest" description="Disordered" evidence="1">
    <location>
        <begin position="75"/>
        <end position="101"/>
    </location>
</feature>
<evidence type="ECO:0000256" key="2">
    <source>
        <dbReference type="SAM" id="Phobius"/>
    </source>
</evidence>
<feature type="transmembrane region" description="Helical" evidence="2">
    <location>
        <begin position="151"/>
        <end position="173"/>
    </location>
</feature>
<dbReference type="Proteomes" id="UP001212152">
    <property type="component" value="Unassembled WGS sequence"/>
</dbReference>
<evidence type="ECO:0000256" key="3">
    <source>
        <dbReference type="SAM" id="SignalP"/>
    </source>
</evidence>
<protein>
    <submittedName>
        <fullName evidence="4">Uncharacterized protein</fullName>
    </submittedName>
</protein>
<comment type="caution">
    <text evidence="4">The sequence shown here is derived from an EMBL/GenBank/DDBJ whole genome shotgun (WGS) entry which is preliminary data.</text>
</comment>
<keyword evidence="2" id="KW-0472">Membrane</keyword>
<keyword evidence="2" id="KW-0812">Transmembrane</keyword>
<evidence type="ECO:0000256" key="1">
    <source>
        <dbReference type="SAM" id="MobiDB-lite"/>
    </source>
</evidence>
<feature type="compositionally biased region" description="Polar residues" evidence="1">
    <location>
        <begin position="211"/>
        <end position="220"/>
    </location>
</feature>
<dbReference type="AlphaFoldDB" id="A0AAD5TRA1"/>
<feature type="compositionally biased region" description="Gly residues" evidence="1">
    <location>
        <begin position="194"/>
        <end position="203"/>
    </location>
</feature>
<feature type="region of interest" description="Disordered" evidence="1">
    <location>
        <begin position="190"/>
        <end position="222"/>
    </location>
</feature>
<organism evidence="4 5">
    <name type="scientific">Geranomyces variabilis</name>
    <dbReference type="NCBI Taxonomy" id="109894"/>
    <lineage>
        <taxon>Eukaryota</taxon>
        <taxon>Fungi</taxon>
        <taxon>Fungi incertae sedis</taxon>
        <taxon>Chytridiomycota</taxon>
        <taxon>Chytridiomycota incertae sedis</taxon>
        <taxon>Chytridiomycetes</taxon>
        <taxon>Spizellomycetales</taxon>
        <taxon>Powellomycetaceae</taxon>
        <taxon>Geranomyces</taxon>
    </lineage>
</organism>
<feature type="signal peptide" evidence="3">
    <location>
        <begin position="1"/>
        <end position="38"/>
    </location>
</feature>
<keyword evidence="3" id="KW-0732">Signal</keyword>